<feature type="region of interest" description="Disordered" evidence="17">
    <location>
        <begin position="723"/>
        <end position="745"/>
    </location>
</feature>
<keyword evidence="9" id="KW-0498">Mitosis</keyword>
<dbReference type="InterPro" id="IPR008271">
    <property type="entry name" value="Ser/Thr_kinase_AS"/>
</dbReference>
<keyword evidence="4" id="KW-0723">Serine/threonine-protein kinase</keyword>
<feature type="region of interest" description="Disordered" evidence="17">
    <location>
        <begin position="391"/>
        <end position="482"/>
    </location>
</feature>
<dbReference type="InterPro" id="IPR050660">
    <property type="entry name" value="NEK_Ser/Thr_kinase"/>
</dbReference>
<organism evidence="19 20">
    <name type="scientific">Cryomyces minteri</name>
    <dbReference type="NCBI Taxonomy" id="331657"/>
    <lineage>
        <taxon>Eukaryota</taxon>
        <taxon>Fungi</taxon>
        <taxon>Dikarya</taxon>
        <taxon>Ascomycota</taxon>
        <taxon>Pezizomycotina</taxon>
        <taxon>Dothideomycetes</taxon>
        <taxon>Dothideomycetes incertae sedis</taxon>
        <taxon>Cryomyces</taxon>
    </lineage>
</organism>
<evidence type="ECO:0000256" key="9">
    <source>
        <dbReference type="ARBA" id="ARBA00022776"/>
    </source>
</evidence>
<dbReference type="GO" id="GO:0007059">
    <property type="term" value="P:chromosome segregation"/>
    <property type="evidence" value="ECO:0007669"/>
    <property type="project" value="TreeGrafter"/>
</dbReference>
<evidence type="ECO:0000313" key="20">
    <source>
        <dbReference type="Proteomes" id="UP000308768"/>
    </source>
</evidence>
<dbReference type="EMBL" id="NAJN01000710">
    <property type="protein sequence ID" value="TKA69644.1"/>
    <property type="molecule type" value="Genomic_DNA"/>
</dbReference>
<evidence type="ECO:0000256" key="4">
    <source>
        <dbReference type="ARBA" id="ARBA00022527"/>
    </source>
</evidence>
<feature type="coiled-coil region" evidence="16">
    <location>
        <begin position="307"/>
        <end position="348"/>
    </location>
</feature>
<dbReference type="InterPro" id="IPR011009">
    <property type="entry name" value="Kinase-like_dom_sf"/>
</dbReference>
<evidence type="ECO:0000256" key="13">
    <source>
        <dbReference type="ARBA" id="ARBA00023306"/>
    </source>
</evidence>
<dbReference type="GO" id="GO:0005737">
    <property type="term" value="C:cytoplasm"/>
    <property type="evidence" value="ECO:0007669"/>
    <property type="project" value="TreeGrafter"/>
</dbReference>
<dbReference type="Proteomes" id="UP000308768">
    <property type="component" value="Unassembled WGS sequence"/>
</dbReference>
<dbReference type="PROSITE" id="PS00108">
    <property type="entry name" value="PROTEIN_KINASE_ST"/>
    <property type="match status" value="1"/>
</dbReference>
<comment type="similarity">
    <text evidence="2">Belongs to the protein kinase superfamily. CAMK Ser/Thr protein kinase family.</text>
</comment>
<evidence type="ECO:0000256" key="10">
    <source>
        <dbReference type="ARBA" id="ARBA00022777"/>
    </source>
</evidence>
<dbReference type="STRING" id="331657.A0A4U0X0E8"/>
<dbReference type="EC" id="2.7.11.1" evidence="3"/>
<protein>
    <recommendedName>
        <fullName evidence="3">non-specific serine/threonine protein kinase</fullName>
        <ecNumber evidence="3">2.7.11.1</ecNumber>
    </recommendedName>
</protein>
<comment type="subcellular location">
    <subcellularLocation>
        <location evidence="1">Nucleus</location>
    </subcellularLocation>
</comment>
<evidence type="ECO:0000259" key="18">
    <source>
        <dbReference type="PROSITE" id="PS50011"/>
    </source>
</evidence>
<dbReference type="AlphaFoldDB" id="A0A4U0X0E8"/>
<dbReference type="Pfam" id="PF00069">
    <property type="entry name" value="Pkinase"/>
    <property type="match status" value="2"/>
</dbReference>
<name>A0A4U0X0E8_9PEZI</name>
<dbReference type="FunFam" id="1.10.510.10:FF:000697">
    <property type="entry name" value="G2-specific protein kinase nimA"/>
    <property type="match status" value="1"/>
</dbReference>
<feature type="compositionally biased region" description="Gly residues" evidence="17">
    <location>
        <begin position="662"/>
        <end position="673"/>
    </location>
</feature>
<feature type="domain" description="Protein kinase" evidence="18">
    <location>
        <begin position="9"/>
        <end position="294"/>
    </location>
</feature>
<dbReference type="InterPro" id="IPR000719">
    <property type="entry name" value="Prot_kinase_dom"/>
</dbReference>
<keyword evidence="7" id="KW-0808">Transferase</keyword>
<evidence type="ECO:0000256" key="16">
    <source>
        <dbReference type="SAM" id="Coils"/>
    </source>
</evidence>
<evidence type="ECO:0000256" key="1">
    <source>
        <dbReference type="ARBA" id="ARBA00004123"/>
    </source>
</evidence>
<dbReference type="PROSITE" id="PS50011">
    <property type="entry name" value="PROTEIN_KINASE_DOM"/>
    <property type="match status" value="1"/>
</dbReference>
<evidence type="ECO:0000256" key="5">
    <source>
        <dbReference type="ARBA" id="ARBA00022553"/>
    </source>
</evidence>
<evidence type="ECO:0000256" key="2">
    <source>
        <dbReference type="ARBA" id="ARBA00006692"/>
    </source>
</evidence>
<feature type="compositionally biased region" description="Low complexity" evidence="17">
    <location>
        <begin position="450"/>
        <end position="465"/>
    </location>
</feature>
<proteinExistence type="inferred from homology"/>
<dbReference type="GO" id="GO:0004674">
    <property type="term" value="F:protein serine/threonine kinase activity"/>
    <property type="evidence" value="ECO:0007669"/>
    <property type="project" value="UniProtKB-KW"/>
</dbReference>
<evidence type="ECO:0000256" key="17">
    <source>
        <dbReference type="SAM" id="MobiDB-lite"/>
    </source>
</evidence>
<evidence type="ECO:0000256" key="3">
    <source>
        <dbReference type="ARBA" id="ARBA00012513"/>
    </source>
</evidence>
<keyword evidence="12" id="KW-0539">Nucleus</keyword>
<sequence length="781" mass="86368">MAEEVDKYEVLEKIEGHGSFGVIRKVKRKSDGYVLCRKEISYLRMSPKEREQLQAELSILKELRHPNIVAYYEREHLKASQDLHLYMEYCGNGDLGRVIKTLKLNNQFAEEEFVWSIFAQLVTALYRCHYGENPPDVGRDVLGGGNNAKPALKSKQGQYMILHRDLKPENVFLGADNSVKLGDFGLSKILQSHDFASTYVGTPFYMSPEICAAERYTLYSDIWSLGCIIYELCTKEPPFNARTHFELVQRIKAGKVAPLPSCYSGELSKIVMSCLQVFPDKRPDTAQLLNLPIVKLMRKEQEVVMLGQRMKAEKELASRKLKEADEKYARLEAEKEAMRIEIDAIVRREWEVKARLEIDRQVQLELDKLRRSFEVELTRKVEEEVARRVEALQQNAGGPTPPAEENVRSSTPTFDDDDDDSSQPQPQPKSHPPTFTNTASTTDETDDDFPSTTDLSSLSIDDSPIVLRQTKPKKAGRAPLSRARTMFAAGNHVTASPMDIQMAEPSPMSIASLSLSPRRNGTKSAIAPIPSKNIFAAAAERKWEPTIPTHFASDDDNSGDDEDDALPVLPSPTRAGSKVGADPFKVLARPGLLRQKTLPAQTRLASAPNLFSNGHPHPRTTAAQSTILIVATSPSRLPNHRKIPSTGSPVRKAPPPPTATGAGAGQGQLGGGLKSKLRNDDMLKQAHRNNLQHQQAHHSNHGHTQQVQGRTLVELAQARGIPTASGAGEVADSEAEKRPGSGSGGIKYAARVAEVAMWDPERDVEMPSPFLVRGKGALRRS</sequence>
<keyword evidence="8" id="KW-0547">Nucleotide-binding</keyword>
<evidence type="ECO:0000256" key="15">
    <source>
        <dbReference type="ARBA" id="ARBA00048679"/>
    </source>
</evidence>
<keyword evidence="6" id="KW-0132">Cell division</keyword>
<keyword evidence="10" id="KW-0418">Kinase</keyword>
<keyword evidence="13" id="KW-0131">Cell cycle</keyword>
<comment type="catalytic activity">
    <reaction evidence="14">
        <text>L-threonyl-[protein] + ATP = O-phospho-L-threonyl-[protein] + ADP + H(+)</text>
        <dbReference type="Rhea" id="RHEA:46608"/>
        <dbReference type="Rhea" id="RHEA-COMP:11060"/>
        <dbReference type="Rhea" id="RHEA-COMP:11605"/>
        <dbReference type="ChEBI" id="CHEBI:15378"/>
        <dbReference type="ChEBI" id="CHEBI:30013"/>
        <dbReference type="ChEBI" id="CHEBI:30616"/>
        <dbReference type="ChEBI" id="CHEBI:61977"/>
        <dbReference type="ChEBI" id="CHEBI:456216"/>
        <dbReference type="EC" id="2.7.11.1"/>
    </reaction>
</comment>
<dbReference type="FunFam" id="3.30.200.20:FF:000151">
    <property type="entry name" value="G2-specific protein kinase nimA"/>
    <property type="match status" value="1"/>
</dbReference>
<dbReference type="PANTHER" id="PTHR43671">
    <property type="entry name" value="SERINE/THREONINE-PROTEIN KINASE NEK"/>
    <property type="match status" value="1"/>
</dbReference>
<gene>
    <name evidence="19" type="ORF">B0A49_07196</name>
</gene>
<evidence type="ECO:0000313" key="19">
    <source>
        <dbReference type="EMBL" id="TKA69644.1"/>
    </source>
</evidence>
<reference evidence="19 20" key="1">
    <citation type="submission" date="2017-03" db="EMBL/GenBank/DDBJ databases">
        <title>Genomes of endolithic fungi from Antarctica.</title>
        <authorList>
            <person name="Coleine C."/>
            <person name="Masonjones S."/>
            <person name="Stajich J.E."/>
        </authorList>
    </citation>
    <scope>NUCLEOTIDE SEQUENCE [LARGE SCALE GENOMIC DNA]</scope>
    <source>
        <strain evidence="19 20">CCFEE 5187</strain>
    </source>
</reference>
<dbReference type="GO" id="GO:0000278">
    <property type="term" value="P:mitotic cell cycle"/>
    <property type="evidence" value="ECO:0007669"/>
    <property type="project" value="UniProtKB-ARBA"/>
</dbReference>
<dbReference type="GO" id="GO:0044732">
    <property type="term" value="C:mitotic spindle pole body"/>
    <property type="evidence" value="ECO:0007669"/>
    <property type="project" value="TreeGrafter"/>
</dbReference>
<comment type="caution">
    <text evidence="19">The sequence shown here is derived from an EMBL/GenBank/DDBJ whole genome shotgun (WGS) entry which is preliminary data.</text>
</comment>
<keyword evidence="5" id="KW-0597">Phosphoprotein</keyword>
<dbReference type="OrthoDB" id="10250725at2759"/>
<evidence type="ECO:0000256" key="8">
    <source>
        <dbReference type="ARBA" id="ARBA00022741"/>
    </source>
</evidence>
<accession>A0A4U0X0E8</accession>
<dbReference type="GO" id="GO:0051301">
    <property type="term" value="P:cell division"/>
    <property type="evidence" value="ECO:0007669"/>
    <property type="project" value="UniProtKB-KW"/>
</dbReference>
<dbReference type="Gene3D" id="1.10.510.10">
    <property type="entry name" value="Transferase(Phosphotransferase) domain 1"/>
    <property type="match status" value="1"/>
</dbReference>
<dbReference type="GO" id="GO:0005634">
    <property type="term" value="C:nucleus"/>
    <property type="evidence" value="ECO:0007669"/>
    <property type="project" value="UniProtKB-SubCell"/>
</dbReference>
<dbReference type="GO" id="GO:0005524">
    <property type="term" value="F:ATP binding"/>
    <property type="evidence" value="ECO:0007669"/>
    <property type="project" value="UniProtKB-KW"/>
</dbReference>
<evidence type="ECO:0000256" key="11">
    <source>
        <dbReference type="ARBA" id="ARBA00022840"/>
    </source>
</evidence>
<keyword evidence="16" id="KW-0175">Coiled coil</keyword>
<keyword evidence="20" id="KW-1185">Reference proteome</keyword>
<evidence type="ECO:0000256" key="6">
    <source>
        <dbReference type="ARBA" id="ARBA00022618"/>
    </source>
</evidence>
<evidence type="ECO:0000256" key="7">
    <source>
        <dbReference type="ARBA" id="ARBA00022679"/>
    </source>
</evidence>
<dbReference type="SMART" id="SM00220">
    <property type="entry name" value="S_TKc"/>
    <property type="match status" value="1"/>
</dbReference>
<dbReference type="PANTHER" id="PTHR43671:SF13">
    <property type="entry name" value="SERINE_THREONINE-PROTEIN KINASE NEK2"/>
    <property type="match status" value="1"/>
</dbReference>
<keyword evidence="11" id="KW-0067">ATP-binding</keyword>
<evidence type="ECO:0000256" key="12">
    <source>
        <dbReference type="ARBA" id="ARBA00023242"/>
    </source>
</evidence>
<dbReference type="CDD" id="cd08217">
    <property type="entry name" value="STKc_Nek2"/>
    <property type="match status" value="1"/>
</dbReference>
<dbReference type="SUPFAM" id="SSF56112">
    <property type="entry name" value="Protein kinase-like (PK-like)"/>
    <property type="match status" value="1"/>
</dbReference>
<comment type="catalytic activity">
    <reaction evidence="15">
        <text>L-seryl-[protein] + ATP = O-phospho-L-seryl-[protein] + ADP + H(+)</text>
        <dbReference type="Rhea" id="RHEA:17989"/>
        <dbReference type="Rhea" id="RHEA-COMP:9863"/>
        <dbReference type="Rhea" id="RHEA-COMP:11604"/>
        <dbReference type="ChEBI" id="CHEBI:15378"/>
        <dbReference type="ChEBI" id="CHEBI:29999"/>
        <dbReference type="ChEBI" id="CHEBI:30616"/>
        <dbReference type="ChEBI" id="CHEBI:83421"/>
        <dbReference type="ChEBI" id="CHEBI:456216"/>
        <dbReference type="EC" id="2.7.11.1"/>
    </reaction>
</comment>
<dbReference type="Gene3D" id="3.30.200.20">
    <property type="entry name" value="Phosphorylase Kinase, domain 1"/>
    <property type="match status" value="1"/>
</dbReference>
<feature type="region of interest" description="Disordered" evidence="17">
    <location>
        <begin position="636"/>
        <end position="675"/>
    </location>
</feature>
<evidence type="ECO:0000256" key="14">
    <source>
        <dbReference type="ARBA" id="ARBA00047899"/>
    </source>
</evidence>